<gene>
    <name evidence="2" type="ORF">AB8O55_17225</name>
</gene>
<organism evidence="2 3">
    <name type="scientific">Saccharopolyspora cebuensis</name>
    <dbReference type="NCBI Taxonomy" id="418759"/>
    <lineage>
        <taxon>Bacteria</taxon>
        <taxon>Bacillati</taxon>
        <taxon>Actinomycetota</taxon>
        <taxon>Actinomycetes</taxon>
        <taxon>Pseudonocardiales</taxon>
        <taxon>Pseudonocardiaceae</taxon>
        <taxon>Saccharopolyspora</taxon>
    </lineage>
</organism>
<dbReference type="EMBL" id="JBGEHV010000032">
    <property type="protein sequence ID" value="MEY8041151.1"/>
    <property type="molecule type" value="Genomic_DNA"/>
</dbReference>
<comment type="caution">
    <text evidence="2">The sequence shown here is derived from an EMBL/GenBank/DDBJ whole genome shotgun (WGS) entry which is preliminary data.</text>
</comment>
<reference evidence="2 3" key="1">
    <citation type="submission" date="2024-08" db="EMBL/GenBank/DDBJ databases">
        <title>Genome mining of Saccharopolyspora cebuensis PGLac3 from Nigerian medicinal plant.</title>
        <authorList>
            <person name="Ezeobiora C.E."/>
            <person name="Igbokwe N.H."/>
            <person name="Amin D.H."/>
            <person name="Mendie U.E."/>
        </authorList>
    </citation>
    <scope>NUCLEOTIDE SEQUENCE [LARGE SCALE GENOMIC DNA]</scope>
    <source>
        <strain evidence="2 3">PGLac3</strain>
    </source>
</reference>
<dbReference type="Proteomes" id="UP001564626">
    <property type="component" value="Unassembled WGS sequence"/>
</dbReference>
<feature type="compositionally biased region" description="Pro residues" evidence="1">
    <location>
        <begin position="287"/>
        <end position="303"/>
    </location>
</feature>
<evidence type="ECO:0000313" key="2">
    <source>
        <dbReference type="EMBL" id="MEY8041151.1"/>
    </source>
</evidence>
<keyword evidence="3" id="KW-1185">Reference proteome</keyword>
<evidence type="ECO:0000313" key="3">
    <source>
        <dbReference type="Proteomes" id="UP001564626"/>
    </source>
</evidence>
<protein>
    <submittedName>
        <fullName evidence="2">Uncharacterized protein</fullName>
    </submittedName>
</protein>
<feature type="region of interest" description="Disordered" evidence="1">
    <location>
        <begin position="209"/>
        <end position="411"/>
    </location>
</feature>
<dbReference type="RefSeq" id="WP_345359166.1">
    <property type="nucleotide sequence ID" value="NZ_BAABII010000004.1"/>
</dbReference>
<feature type="compositionally biased region" description="Basic and acidic residues" evidence="1">
    <location>
        <begin position="261"/>
        <end position="282"/>
    </location>
</feature>
<sequence>MTEVDVVDAAEAGPGDRLHALLLTMTGRVDDDAINSARELLGMGQPGAAIEFLSGCLIAGDIPVDPSEQFELRRVLEETRSPRALADRLHVVESVPADEHRFTERTEADDDLIAALAPITARLGGVRGVWSTERSTPAGTSYGAVPRRVLLAEVGSDGSVAAVGYQLLEALRRAGVHCSVDVFGSGAELPEYHRQALTAARRVHLDEVASTAARRQEEAPAAPEAPVPERVHAEPARPEPARAEPTRAEPVRPEPAAPEPARAEPARPEPARQEPARAEPARAEPAGPEPTPEPVPEPEPEPAAPRAEAPAEPQQAGKGDQGNMRVPAAVDAKLTDRERNLLRKLHEELAQREQDRPRGQSAPDAGAVATGVQQPARGQDAWTTTMPGGTGGFPPIGAPVNQPGYSGQQRS</sequence>
<proteinExistence type="predicted"/>
<accession>A0ABV4CJD3</accession>
<name>A0ABV4CJD3_9PSEU</name>
<evidence type="ECO:0000256" key="1">
    <source>
        <dbReference type="SAM" id="MobiDB-lite"/>
    </source>
</evidence>
<feature type="compositionally biased region" description="Basic and acidic residues" evidence="1">
    <location>
        <begin position="333"/>
        <end position="358"/>
    </location>
</feature>
<feature type="compositionally biased region" description="Basic and acidic residues" evidence="1">
    <location>
        <begin position="227"/>
        <end position="252"/>
    </location>
</feature>
<feature type="compositionally biased region" description="Low complexity" evidence="1">
    <location>
        <begin position="304"/>
        <end position="316"/>
    </location>
</feature>